<reference evidence="1 2" key="1">
    <citation type="submission" date="2023-07" db="EMBL/GenBank/DDBJ databases">
        <title>Genomic Encyclopedia of Type Strains, Phase IV (KMG-IV): sequencing the most valuable type-strain genomes for metagenomic binning, comparative biology and taxonomic classification.</title>
        <authorList>
            <person name="Goeker M."/>
        </authorList>
    </citation>
    <scope>NUCLEOTIDE SEQUENCE [LARGE SCALE GENOMIC DNA]</scope>
    <source>
        <strain evidence="1 2">DSM 25963</strain>
    </source>
</reference>
<protein>
    <submittedName>
        <fullName evidence="1">Uncharacterized protein</fullName>
    </submittedName>
</protein>
<keyword evidence="2" id="KW-1185">Reference proteome</keyword>
<dbReference type="Proteomes" id="UP001223886">
    <property type="component" value="Unassembled WGS sequence"/>
</dbReference>
<comment type="caution">
    <text evidence="1">The sequence shown here is derived from an EMBL/GenBank/DDBJ whole genome shotgun (WGS) entry which is preliminary data.</text>
</comment>
<organism evidence="1 2">
    <name type="scientific">Thermoanaerobacter pentosaceus</name>
    <dbReference type="NCBI Taxonomy" id="694059"/>
    <lineage>
        <taxon>Bacteria</taxon>
        <taxon>Bacillati</taxon>
        <taxon>Bacillota</taxon>
        <taxon>Clostridia</taxon>
        <taxon>Thermoanaerobacterales</taxon>
        <taxon>Thermoanaerobacteraceae</taxon>
        <taxon>Thermoanaerobacter</taxon>
    </lineage>
</organism>
<dbReference type="EMBL" id="JAURUP010000029">
    <property type="protein sequence ID" value="MDP9751688.1"/>
    <property type="molecule type" value="Genomic_DNA"/>
</dbReference>
<proteinExistence type="predicted"/>
<accession>A0ABT9M6E2</accession>
<gene>
    <name evidence="1" type="ORF">J2S24_002202</name>
</gene>
<name>A0ABT9M6E2_9THEO</name>
<evidence type="ECO:0000313" key="2">
    <source>
        <dbReference type="Proteomes" id="UP001223886"/>
    </source>
</evidence>
<evidence type="ECO:0000313" key="1">
    <source>
        <dbReference type="EMBL" id="MDP9751688.1"/>
    </source>
</evidence>
<sequence length="65" mass="7674">MCYTYLCFKILLITTICNYYSHNFLHSISDTFSYSLFKFCYIIIRVGAEKIPTPTLFLLFFPPSI</sequence>